<gene>
    <name evidence="1" type="ORF">ACFSUT_25655</name>
</gene>
<dbReference type="RefSeq" id="WP_344284470.1">
    <property type="nucleotide sequence ID" value="NZ_BAAAHV010000022.1"/>
</dbReference>
<dbReference type="EMBL" id="JBHUKQ010000014">
    <property type="protein sequence ID" value="MFD2483689.1"/>
    <property type="molecule type" value="Genomic_DNA"/>
</dbReference>
<sequence>MVLGSGEFEGFVTGVGLGPSTVSFGAGLGVEPMPLTLADVGGETGLGSAVEAGLAEWFGLGLTLVEPGVGFGVRTESGDEFVPEAWLAAGLGAAVTFGSDDGFELTLTFVAGFGLAWVGGAVSRPG</sequence>
<keyword evidence="2" id="KW-1185">Reference proteome</keyword>
<protein>
    <submittedName>
        <fullName evidence="1">Uncharacterized protein</fullName>
    </submittedName>
</protein>
<reference evidence="2" key="1">
    <citation type="journal article" date="2019" name="Int. J. Syst. Evol. Microbiol.">
        <title>The Global Catalogue of Microorganisms (GCM) 10K type strain sequencing project: providing services to taxonomists for standard genome sequencing and annotation.</title>
        <authorList>
            <consortium name="The Broad Institute Genomics Platform"/>
            <consortium name="The Broad Institute Genome Sequencing Center for Infectious Disease"/>
            <person name="Wu L."/>
            <person name="Ma J."/>
        </authorList>
    </citation>
    <scope>NUCLEOTIDE SEQUENCE [LARGE SCALE GENOMIC DNA]</scope>
    <source>
        <strain evidence="2">CGMCC 4.7638</strain>
    </source>
</reference>
<proteinExistence type="predicted"/>
<organism evidence="1 2">
    <name type="scientific">Amycolatopsis albidoflavus</name>
    <dbReference type="NCBI Taxonomy" id="102226"/>
    <lineage>
        <taxon>Bacteria</taxon>
        <taxon>Bacillati</taxon>
        <taxon>Actinomycetota</taxon>
        <taxon>Actinomycetes</taxon>
        <taxon>Pseudonocardiales</taxon>
        <taxon>Pseudonocardiaceae</taxon>
        <taxon>Amycolatopsis</taxon>
    </lineage>
</organism>
<comment type="caution">
    <text evidence="1">The sequence shown here is derived from an EMBL/GenBank/DDBJ whole genome shotgun (WGS) entry which is preliminary data.</text>
</comment>
<name>A0ABW5I367_9PSEU</name>
<evidence type="ECO:0000313" key="2">
    <source>
        <dbReference type="Proteomes" id="UP001597542"/>
    </source>
</evidence>
<accession>A0ABW5I367</accession>
<dbReference type="Proteomes" id="UP001597542">
    <property type="component" value="Unassembled WGS sequence"/>
</dbReference>
<evidence type="ECO:0000313" key="1">
    <source>
        <dbReference type="EMBL" id="MFD2483689.1"/>
    </source>
</evidence>